<dbReference type="AlphaFoldDB" id="A0A2W2BA65"/>
<evidence type="ECO:0000313" key="6">
    <source>
        <dbReference type="Proteomes" id="UP000248795"/>
    </source>
</evidence>
<dbReference type="SMART" id="SM00347">
    <property type="entry name" value="HTH_MARR"/>
    <property type="match status" value="1"/>
</dbReference>
<dbReference type="InterPro" id="IPR036388">
    <property type="entry name" value="WH-like_DNA-bd_sf"/>
</dbReference>
<protein>
    <submittedName>
        <fullName evidence="5">MarR family transcriptional regulator</fullName>
    </submittedName>
</protein>
<evidence type="ECO:0000313" key="5">
    <source>
        <dbReference type="EMBL" id="PZF77174.1"/>
    </source>
</evidence>
<name>A0A2W2BA65_9HYPH</name>
<reference evidence="6" key="1">
    <citation type="submission" date="2018-06" db="EMBL/GenBank/DDBJ databases">
        <title>Aestuariibacter litoralis strain KCTC 52945T.</title>
        <authorList>
            <person name="Li X."/>
            <person name="Salam N."/>
            <person name="Li J.-L."/>
            <person name="Chen Y.-M."/>
            <person name="Yang Z.-W."/>
            <person name="Zhang L.-Y."/>
            <person name="Han M.-X."/>
            <person name="Xiao M."/>
            <person name="Li W.-J."/>
        </authorList>
    </citation>
    <scope>NUCLEOTIDE SEQUENCE [LARGE SCALE GENOMIC DNA]</scope>
    <source>
        <strain evidence="6">KCTC 52945</strain>
    </source>
</reference>
<dbReference type="Proteomes" id="UP000248795">
    <property type="component" value="Unassembled WGS sequence"/>
</dbReference>
<dbReference type="PANTHER" id="PTHR42756">
    <property type="entry name" value="TRANSCRIPTIONAL REGULATOR, MARR"/>
    <property type="match status" value="1"/>
</dbReference>
<keyword evidence="6" id="KW-1185">Reference proteome</keyword>
<keyword evidence="1" id="KW-0805">Transcription regulation</keyword>
<sequence length="166" mass="18539">MTTTKDVKQFSRSPSHLLKRAAQYSNLIYMGEVGKSGLTHRQFTVLLAVDANDGKSQTELVKLTGIDRSTLADLVARLLAQGYLQRKRTKDDGRTNSIRITTVGKKMLKMAQPGADEVDKQLLSLIPSSDRKSFIDNLAVLAAEMDRIEEKEPAKPVRKIKTRKRA</sequence>
<dbReference type="InterPro" id="IPR036390">
    <property type="entry name" value="WH_DNA-bd_sf"/>
</dbReference>
<proteinExistence type="predicted"/>
<dbReference type="Gene3D" id="1.10.10.10">
    <property type="entry name" value="Winged helix-like DNA-binding domain superfamily/Winged helix DNA-binding domain"/>
    <property type="match status" value="1"/>
</dbReference>
<evidence type="ECO:0000256" key="2">
    <source>
        <dbReference type="ARBA" id="ARBA00023125"/>
    </source>
</evidence>
<dbReference type="Pfam" id="PF12802">
    <property type="entry name" value="MarR_2"/>
    <property type="match status" value="1"/>
</dbReference>
<accession>A0A2W2BA65</accession>
<evidence type="ECO:0000256" key="1">
    <source>
        <dbReference type="ARBA" id="ARBA00023015"/>
    </source>
</evidence>
<dbReference type="PANTHER" id="PTHR42756:SF1">
    <property type="entry name" value="TRANSCRIPTIONAL REPRESSOR OF EMRAB OPERON"/>
    <property type="match status" value="1"/>
</dbReference>
<dbReference type="InterPro" id="IPR000835">
    <property type="entry name" value="HTH_MarR-typ"/>
</dbReference>
<dbReference type="GO" id="GO:0003677">
    <property type="term" value="F:DNA binding"/>
    <property type="evidence" value="ECO:0007669"/>
    <property type="project" value="UniProtKB-KW"/>
</dbReference>
<dbReference type="SUPFAM" id="SSF46785">
    <property type="entry name" value="Winged helix' DNA-binding domain"/>
    <property type="match status" value="1"/>
</dbReference>
<dbReference type="RefSeq" id="WP_111197431.1">
    <property type="nucleotide sequence ID" value="NZ_QKVK01000003.1"/>
</dbReference>
<dbReference type="PROSITE" id="PS50995">
    <property type="entry name" value="HTH_MARR_2"/>
    <property type="match status" value="1"/>
</dbReference>
<evidence type="ECO:0000256" key="3">
    <source>
        <dbReference type="ARBA" id="ARBA00023163"/>
    </source>
</evidence>
<gene>
    <name evidence="5" type="ORF">DK847_07535</name>
</gene>
<dbReference type="PRINTS" id="PR00598">
    <property type="entry name" value="HTHMARR"/>
</dbReference>
<feature type="domain" description="HTH marR-type" evidence="4">
    <location>
        <begin position="1"/>
        <end position="150"/>
    </location>
</feature>
<comment type="caution">
    <text evidence="5">The sequence shown here is derived from an EMBL/GenBank/DDBJ whole genome shotgun (WGS) entry which is preliminary data.</text>
</comment>
<keyword evidence="3" id="KW-0804">Transcription</keyword>
<evidence type="ECO:0000259" key="4">
    <source>
        <dbReference type="PROSITE" id="PS50995"/>
    </source>
</evidence>
<dbReference type="EMBL" id="QKVK01000003">
    <property type="protein sequence ID" value="PZF77174.1"/>
    <property type="molecule type" value="Genomic_DNA"/>
</dbReference>
<dbReference type="GO" id="GO:0003700">
    <property type="term" value="F:DNA-binding transcription factor activity"/>
    <property type="evidence" value="ECO:0007669"/>
    <property type="project" value="InterPro"/>
</dbReference>
<organism evidence="5 6">
    <name type="scientific">Aestuariivirga litoralis</name>
    <dbReference type="NCBI Taxonomy" id="2650924"/>
    <lineage>
        <taxon>Bacteria</taxon>
        <taxon>Pseudomonadati</taxon>
        <taxon>Pseudomonadota</taxon>
        <taxon>Alphaproteobacteria</taxon>
        <taxon>Hyphomicrobiales</taxon>
        <taxon>Aestuariivirgaceae</taxon>
        <taxon>Aestuariivirga</taxon>
    </lineage>
</organism>
<keyword evidence="2" id="KW-0238">DNA-binding</keyword>